<keyword evidence="1" id="KW-1133">Transmembrane helix</keyword>
<feature type="transmembrane region" description="Helical" evidence="1">
    <location>
        <begin position="79"/>
        <end position="102"/>
    </location>
</feature>
<name>A0ABU2JAX9_9ACTN</name>
<sequence>MNSAGRARIGARTLRTDRWWMPQLITGAVLGLFAIYATLRAFQNGDYYSEPYLTPLYSPCLSTTCVPNSSDFGTPVGHWFPLSPAIIVLIFPLGFRMTCYYYRKAYYRAFWMSPPACAVAEPHARYSGETRFPLILQNIHRYFWYVAMLFSVILSYDAILGFRDERGRWGHAGLGTLILLVNAALIWAYTLSCHSCRHITGGRLKHFSQHPMRYWAWTKVSALNARHMQLAWVSLVWLVVTDFYILLLARGALSDVRFF</sequence>
<evidence type="ECO:0000313" key="3">
    <source>
        <dbReference type="Proteomes" id="UP001183176"/>
    </source>
</evidence>
<feature type="transmembrane region" description="Helical" evidence="1">
    <location>
        <begin position="20"/>
        <end position="39"/>
    </location>
</feature>
<organism evidence="2 3">
    <name type="scientific">Jatrophihabitans lederbergiae</name>
    <dbReference type="NCBI Taxonomy" id="3075547"/>
    <lineage>
        <taxon>Bacteria</taxon>
        <taxon>Bacillati</taxon>
        <taxon>Actinomycetota</taxon>
        <taxon>Actinomycetes</taxon>
        <taxon>Jatrophihabitantales</taxon>
        <taxon>Jatrophihabitantaceae</taxon>
        <taxon>Jatrophihabitans</taxon>
    </lineage>
</organism>
<protein>
    <recommendedName>
        <fullName evidence="4">Succinate dehydrogenase</fullName>
    </recommendedName>
</protein>
<keyword evidence="3" id="KW-1185">Reference proteome</keyword>
<dbReference type="EMBL" id="JAVREH010000011">
    <property type="protein sequence ID" value="MDT0261883.1"/>
    <property type="molecule type" value="Genomic_DNA"/>
</dbReference>
<reference evidence="3" key="1">
    <citation type="submission" date="2023-07" db="EMBL/GenBank/DDBJ databases">
        <title>30 novel species of actinomycetes from the DSMZ collection.</title>
        <authorList>
            <person name="Nouioui I."/>
        </authorList>
    </citation>
    <scope>NUCLEOTIDE SEQUENCE [LARGE SCALE GENOMIC DNA]</scope>
    <source>
        <strain evidence="3">DSM 44399</strain>
    </source>
</reference>
<keyword evidence="1" id="KW-0472">Membrane</keyword>
<dbReference type="Proteomes" id="UP001183176">
    <property type="component" value="Unassembled WGS sequence"/>
</dbReference>
<evidence type="ECO:0000256" key="1">
    <source>
        <dbReference type="SAM" id="Phobius"/>
    </source>
</evidence>
<proteinExistence type="predicted"/>
<keyword evidence="1" id="KW-0812">Transmembrane</keyword>
<feature type="transmembrane region" description="Helical" evidence="1">
    <location>
        <begin position="142"/>
        <end position="163"/>
    </location>
</feature>
<comment type="caution">
    <text evidence="2">The sequence shown here is derived from an EMBL/GenBank/DDBJ whole genome shotgun (WGS) entry which is preliminary data.</text>
</comment>
<evidence type="ECO:0000313" key="2">
    <source>
        <dbReference type="EMBL" id="MDT0261883.1"/>
    </source>
</evidence>
<feature type="transmembrane region" description="Helical" evidence="1">
    <location>
        <begin position="230"/>
        <end position="253"/>
    </location>
</feature>
<feature type="transmembrane region" description="Helical" evidence="1">
    <location>
        <begin position="169"/>
        <end position="189"/>
    </location>
</feature>
<accession>A0ABU2JAX9</accession>
<evidence type="ECO:0008006" key="4">
    <source>
        <dbReference type="Google" id="ProtNLM"/>
    </source>
</evidence>
<gene>
    <name evidence="2" type="ORF">RM423_10795</name>
</gene>